<accession>A0A2N5SMG5</accession>
<feature type="region of interest" description="Disordered" evidence="1">
    <location>
        <begin position="31"/>
        <end position="61"/>
    </location>
</feature>
<keyword evidence="3" id="KW-1185">Reference proteome</keyword>
<comment type="caution">
    <text evidence="2">The sequence shown here is derived from an EMBL/GenBank/DDBJ whole genome shotgun (WGS) entry which is preliminary data.</text>
</comment>
<name>A0A2N5SMG5_9BASI</name>
<proteinExistence type="predicted"/>
<dbReference type="EMBL" id="PGCJ01000921">
    <property type="protein sequence ID" value="PLW14435.1"/>
    <property type="molecule type" value="Genomic_DNA"/>
</dbReference>
<gene>
    <name evidence="2" type="ORF">PCANC_15950</name>
</gene>
<evidence type="ECO:0000313" key="3">
    <source>
        <dbReference type="Proteomes" id="UP000235388"/>
    </source>
</evidence>
<dbReference type="Proteomes" id="UP000235388">
    <property type="component" value="Unassembled WGS sequence"/>
</dbReference>
<sequence>MSSIAVYPLDGFSMYLMPRSAAPVCPPCQSDLLPSVFEDDDDKTKSSRSTATDSLPSTKSA</sequence>
<reference evidence="2 3" key="1">
    <citation type="submission" date="2017-11" db="EMBL/GenBank/DDBJ databases">
        <title>De novo assembly and phasing of dikaryotic genomes from two isolates of Puccinia coronata f. sp. avenae, the causal agent of oat crown rust.</title>
        <authorList>
            <person name="Miller M.E."/>
            <person name="Zhang Y."/>
            <person name="Omidvar V."/>
            <person name="Sperschneider J."/>
            <person name="Schwessinger B."/>
            <person name="Raley C."/>
            <person name="Palmer J.M."/>
            <person name="Garnica D."/>
            <person name="Upadhyaya N."/>
            <person name="Rathjen J."/>
            <person name="Taylor J.M."/>
            <person name="Park R.F."/>
            <person name="Dodds P.N."/>
            <person name="Hirsch C.D."/>
            <person name="Kianian S.F."/>
            <person name="Figueroa M."/>
        </authorList>
    </citation>
    <scope>NUCLEOTIDE SEQUENCE [LARGE SCALE GENOMIC DNA]</scope>
    <source>
        <strain evidence="2">12NC29</strain>
    </source>
</reference>
<dbReference type="AlphaFoldDB" id="A0A2N5SMG5"/>
<protein>
    <submittedName>
        <fullName evidence="2">Uncharacterized protein</fullName>
    </submittedName>
</protein>
<organism evidence="2 3">
    <name type="scientific">Puccinia coronata f. sp. avenae</name>
    <dbReference type="NCBI Taxonomy" id="200324"/>
    <lineage>
        <taxon>Eukaryota</taxon>
        <taxon>Fungi</taxon>
        <taxon>Dikarya</taxon>
        <taxon>Basidiomycota</taxon>
        <taxon>Pucciniomycotina</taxon>
        <taxon>Pucciniomycetes</taxon>
        <taxon>Pucciniales</taxon>
        <taxon>Pucciniaceae</taxon>
        <taxon>Puccinia</taxon>
    </lineage>
</organism>
<evidence type="ECO:0000313" key="2">
    <source>
        <dbReference type="EMBL" id="PLW14435.1"/>
    </source>
</evidence>
<evidence type="ECO:0000256" key="1">
    <source>
        <dbReference type="SAM" id="MobiDB-lite"/>
    </source>
</evidence>